<accession>A0A0G4J8M1</accession>
<dbReference type="AlphaFoldDB" id="A0A0G4J8M1"/>
<gene>
    <name evidence="1" type="ORF">PBRA_009563</name>
</gene>
<evidence type="ECO:0000313" key="1">
    <source>
        <dbReference type="EMBL" id="CEP03983.1"/>
    </source>
</evidence>
<proteinExistence type="predicted"/>
<evidence type="ECO:0000313" key="2">
    <source>
        <dbReference type="Proteomes" id="UP000039324"/>
    </source>
</evidence>
<reference evidence="1 2" key="1">
    <citation type="submission" date="2015-02" db="EMBL/GenBank/DDBJ databases">
        <authorList>
            <person name="Chooi Y.-H."/>
        </authorList>
    </citation>
    <scope>NUCLEOTIDE SEQUENCE [LARGE SCALE GENOMIC DNA]</scope>
    <source>
        <strain evidence="1">E3</strain>
    </source>
</reference>
<sequence>MPANSVLLSCRSSSRAVSPVTTARHGNFCHRRRPATIPADICLNQNRSNYKQTRSTHAYVLPAGCPGVSQHRATAFDETGRGSSARRRHRRLMCVNHSRSGKTSNPSQVCAWSNARGTALVAHISCERFTSIAATTLRPPTKGHRTHFERNTYIVLDICRRVPSATMTAARPDGCLPSR</sequence>
<name>A0A0G4J8M1_PLABS</name>
<protein>
    <submittedName>
        <fullName evidence="1">Uncharacterized protein</fullName>
    </submittedName>
</protein>
<organism evidence="1 2">
    <name type="scientific">Plasmodiophora brassicae</name>
    <name type="common">Clubroot disease agent</name>
    <dbReference type="NCBI Taxonomy" id="37360"/>
    <lineage>
        <taxon>Eukaryota</taxon>
        <taxon>Sar</taxon>
        <taxon>Rhizaria</taxon>
        <taxon>Endomyxa</taxon>
        <taxon>Phytomyxea</taxon>
        <taxon>Plasmodiophorida</taxon>
        <taxon>Plasmodiophoridae</taxon>
        <taxon>Plasmodiophora</taxon>
    </lineage>
</organism>
<dbReference type="Proteomes" id="UP000039324">
    <property type="component" value="Unassembled WGS sequence"/>
</dbReference>
<keyword evidence="2" id="KW-1185">Reference proteome</keyword>
<dbReference type="EMBL" id="CDSF01000163">
    <property type="protein sequence ID" value="CEP03983.1"/>
    <property type="molecule type" value="Genomic_DNA"/>
</dbReference>